<reference evidence="4 5" key="1">
    <citation type="journal article" date="2016" name="Nat. Commun.">
        <title>Thousands of microbial genomes shed light on interconnected biogeochemical processes in an aquifer system.</title>
        <authorList>
            <person name="Anantharaman K."/>
            <person name="Brown C.T."/>
            <person name="Hug L.A."/>
            <person name="Sharon I."/>
            <person name="Castelle C.J."/>
            <person name="Probst A.J."/>
            <person name="Thomas B.C."/>
            <person name="Singh A."/>
            <person name="Wilkins M.J."/>
            <person name="Karaoz U."/>
            <person name="Brodie E.L."/>
            <person name="Williams K.H."/>
            <person name="Hubbard S.S."/>
            <person name="Banfield J.F."/>
        </authorList>
    </citation>
    <scope>NUCLEOTIDE SEQUENCE [LARGE SCALE GENOMIC DNA]</scope>
</reference>
<dbReference type="AlphaFoldDB" id="A0A1G2ED36"/>
<evidence type="ECO:0000313" key="4">
    <source>
        <dbReference type="EMBL" id="OGZ23723.1"/>
    </source>
</evidence>
<dbReference type="GO" id="GO:0016773">
    <property type="term" value="F:phosphotransferase activity, alcohol group as acceptor"/>
    <property type="evidence" value="ECO:0007669"/>
    <property type="project" value="InterPro"/>
</dbReference>
<dbReference type="InterPro" id="IPR002173">
    <property type="entry name" value="Carboh/pur_kinase_PfkB_CS"/>
</dbReference>
<protein>
    <recommendedName>
        <fullName evidence="3">Carbohydrate kinase PfkB domain-containing protein</fullName>
    </recommendedName>
</protein>
<dbReference type="InterPro" id="IPR029056">
    <property type="entry name" value="Ribokinase-like"/>
</dbReference>
<dbReference type="GO" id="GO:0033786">
    <property type="term" value="F:heptose-1-phosphate adenylyltransferase activity"/>
    <property type="evidence" value="ECO:0007669"/>
    <property type="project" value="TreeGrafter"/>
</dbReference>
<organism evidence="4 5">
    <name type="scientific">Candidatus Nealsonbacteria bacterium RIFCSPLOWO2_01_FULL_41_9</name>
    <dbReference type="NCBI Taxonomy" id="1801671"/>
    <lineage>
        <taxon>Bacteria</taxon>
        <taxon>Candidatus Nealsoniibacteriota</taxon>
    </lineage>
</organism>
<evidence type="ECO:0000256" key="1">
    <source>
        <dbReference type="ARBA" id="ARBA00022679"/>
    </source>
</evidence>
<dbReference type="PANTHER" id="PTHR46969">
    <property type="entry name" value="BIFUNCTIONAL PROTEIN HLDE"/>
    <property type="match status" value="1"/>
</dbReference>
<evidence type="ECO:0000259" key="3">
    <source>
        <dbReference type="Pfam" id="PF00294"/>
    </source>
</evidence>
<dbReference type="PANTHER" id="PTHR46969:SF1">
    <property type="entry name" value="BIFUNCTIONAL PROTEIN HLDE"/>
    <property type="match status" value="1"/>
</dbReference>
<dbReference type="CDD" id="cd01172">
    <property type="entry name" value="RfaE_like"/>
    <property type="match status" value="1"/>
</dbReference>
<comment type="caution">
    <text evidence="4">The sequence shown here is derived from an EMBL/GenBank/DDBJ whole genome shotgun (WGS) entry which is preliminary data.</text>
</comment>
<dbReference type="Proteomes" id="UP000176406">
    <property type="component" value="Unassembled WGS sequence"/>
</dbReference>
<dbReference type="GO" id="GO:0005829">
    <property type="term" value="C:cytosol"/>
    <property type="evidence" value="ECO:0007669"/>
    <property type="project" value="TreeGrafter"/>
</dbReference>
<dbReference type="Gene3D" id="3.40.1190.20">
    <property type="match status" value="1"/>
</dbReference>
<feature type="domain" description="Carbohydrate kinase PfkB" evidence="3">
    <location>
        <begin position="14"/>
        <end position="314"/>
    </location>
</feature>
<keyword evidence="2" id="KW-0418">Kinase</keyword>
<evidence type="ECO:0000256" key="2">
    <source>
        <dbReference type="ARBA" id="ARBA00022777"/>
    </source>
</evidence>
<dbReference type="EMBL" id="MHMG01000009">
    <property type="protein sequence ID" value="OGZ23723.1"/>
    <property type="molecule type" value="Genomic_DNA"/>
</dbReference>
<name>A0A1G2ED36_9BACT</name>
<keyword evidence="1" id="KW-0808">Transferase</keyword>
<dbReference type="SUPFAM" id="SSF53613">
    <property type="entry name" value="Ribokinase-like"/>
    <property type="match status" value="1"/>
</dbReference>
<dbReference type="NCBIfam" id="TIGR02198">
    <property type="entry name" value="rfaE_dom_I"/>
    <property type="match status" value="1"/>
</dbReference>
<dbReference type="GO" id="GO:0033785">
    <property type="term" value="F:heptose 7-phosphate kinase activity"/>
    <property type="evidence" value="ECO:0007669"/>
    <property type="project" value="TreeGrafter"/>
</dbReference>
<sequence>MQELINIVKNFKNKKILVVGDLMLDEYILGSVERISPEAPIPILDVKEIKYIPGGAANNANNIKSLGGEVILTGIIGAEDKGKLLKEILEKRGINTQGVFVDQTRKTTVKTRIVARDQQMVRVDSEDRNPIAPETENKILEFINGQIKGVNAVIISDYAKGVITPSLSRNIIELAKASNVLSLVDPKGKDYLKYKNCDIITPNQKELGEALNLEINNESQFSQAGRMLLSHVFCDNVIVKRGGKGIFLFGKEGNSFSFPAVNKLPKDVSGAGDTAVAAFALALASGADFKQTIIIASYACGVAVGKVGTDVVLPEELVESLKNNFTDES</sequence>
<dbReference type="Pfam" id="PF00294">
    <property type="entry name" value="PfkB"/>
    <property type="match status" value="1"/>
</dbReference>
<dbReference type="InterPro" id="IPR011611">
    <property type="entry name" value="PfkB_dom"/>
</dbReference>
<dbReference type="PROSITE" id="PS00583">
    <property type="entry name" value="PFKB_KINASES_1"/>
    <property type="match status" value="1"/>
</dbReference>
<accession>A0A1G2ED36</accession>
<dbReference type="InterPro" id="IPR011913">
    <property type="entry name" value="RfaE_dom_I"/>
</dbReference>
<evidence type="ECO:0000313" key="5">
    <source>
        <dbReference type="Proteomes" id="UP000176406"/>
    </source>
</evidence>
<proteinExistence type="predicted"/>
<dbReference type="PROSITE" id="PS00584">
    <property type="entry name" value="PFKB_KINASES_2"/>
    <property type="match status" value="1"/>
</dbReference>
<gene>
    <name evidence="4" type="ORF">A3A08_02550</name>
</gene>